<dbReference type="Proteomes" id="UP001066276">
    <property type="component" value="Chromosome 3_1"/>
</dbReference>
<dbReference type="EMBL" id="JANPWB010000005">
    <property type="protein sequence ID" value="KAJ1189915.1"/>
    <property type="molecule type" value="Genomic_DNA"/>
</dbReference>
<feature type="region of interest" description="Disordered" evidence="1">
    <location>
        <begin position="46"/>
        <end position="67"/>
    </location>
</feature>
<evidence type="ECO:0000313" key="2">
    <source>
        <dbReference type="EMBL" id="KAJ1189915.1"/>
    </source>
</evidence>
<organism evidence="2 3">
    <name type="scientific">Pleurodeles waltl</name>
    <name type="common">Iberian ribbed newt</name>
    <dbReference type="NCBI Taxonomy" id="8319"/>
    <lineage>
        <taxon>Eukaryota</taxon>
        <taxon>Metazoa</taxon>
        <taxon>Chordata</taxon>
        <taxon>Craniata</taxon>
        <taxon>Vertebrata</taxon>
        <taxon>Euteleostomi</taxon>
        <taxon>Amphibia</taxon>
        <taxon>Batrachia</taxon>
        <taxon>Caudata</taxon>
        <taxon>Salamandroidea</taxon>
        <taxon>Salamandridae</taxon>
        <taxon>Pleurodelinae</taxon>
        <taxon>Pleurodeles</taxon>
    </lineage>
</organism>
<dbReference type="AlphaFoldDB" id="A0AAV7UNN6"/>
<gene>
    <name evidence="2" type="ORF">NDU88_006657</name>
</gene>
<accession>A0AAV7UNN6</accession>
<comment type="caution">
    <text evidence="2">The sequence shown here is derived from an EMBL/GenBank/DDBJ whole genome shotgun (WGS) entry which is preliminary data.</text>
</comment>
<keyword evidence="3" id="KW-1185">Reference proteome</keyword>
<feature type="compositionally biased region" description="Polar residues" evidence="1">
    <location>
        <begin position="55"/>
        <end position="66"/>
    </location>
</feature>
<sequence length="194" mass="21237">MVNQRFGRPTGVRHLTVRVGAPLGHWVEGRAKPRAVRLTSRDTAVQGIGGKDTCPGTTGRPSTSQGAGLHLDHVEEELLDYEEEEEVHEVAVQTGGAVERPKVNKRAAQGDRLVVHHRDLVAENLLRDESCGLYTVSPDVTCKRKGGMREEEDLSSAGKCGLHMPSEEADQSLRLATPVFLARVGHICCEFLKR</sequence>
<evidence type="ECO:0000313" key="3">
    <source>
        <dbReference type="Proteomes" id="UP001066276"/>
    </source>
</evidence>
<evidence type="ECO:0000256" key="1">
    <source>
        <dbReference type="SAM" id="MobiDB-lite"/>
    </source>
</evidence>
<protein>
    <submittedName>
        <fullName evidence="2">Uncharacterized protein</fullName>
    </submittedName>
</protein>
<name>A0AAV7UNN6_PLEWA</name>
<proteinExistence type="predicted"/>
<reference evidence="2" key="1">
    <citation type="journal article" date="2022" name="bioRxiv">
        <title>Sequencing and chromosome-scale assembly of the giantPleurodeles waltlgenome.</title>
        <authorList>
            <person name="Brown T."/>
            <person name="Elewa A."/>
            <person name="Iarovenko S."/>
            <person name="Subramanian E."/>
            <person name="Araus A.J."/>
            <person name="Petzold A."/>
            <person name="Susuki M."/>
            <person name="Suzuki K.-i.T."/>
            <person name="Hayashi T."/>
            <person name="Toyoda A."/>
            <person name="Oliveira C."/>
            <person name="Osipova E."/>
            <person name="Leigh N.D."/>
            <person name="Simon A."/>
            <person name="Yun M.H."/>
        </authorList>
    </citation>
    <scope>NUCLEOTIDE SEQUENCE</scope>
    <source>
        <strain evidence="2">20211129_DDA</strain>
        <tissue evidence="2">Liver</tissue>
    </source>
</reference>